<dbReference type="Proteomes" id="UP001159363">
    <property type="component" value="Chromosome 3"/>
</dbReference>
<protein>
    <submittedName>
        <fullName evidence="1">Uncharacterized protein</fullName>
    </submittedName>
</protein>
<feature type="non-terminal residue" evidence="1">
    <location>
        <position position="90"/>
    </location>
</feature>
<dbReference type="EMBL" id="JARBHB010000003">
    <property type="protein sequence ID" value="KAJ8888224.1"/>
    <property type="molecule type" value="Genomic_DNA"/>
</dbReference>
<reference evidence="1 2" key="1">
    <citation type="submission" date="2023-02" db="EMBL/GenBank/DDBJ databases">
        <title>LHISI_Scaffold_Assembly.</title>
        <authorList>
            <person name="Stuart O.P."/>
            <person name="Cleave R."/>
            <person name="Magrath M.J.L."/>
            <person name="Mikheyev A.S."/>
        </authorList>
    </citation>
    <scope>NUCLEOTIDE SEQUENCE [LARGE SCALE GENOMIC DNA]</scope>
    <source>
        <strain evidence="1">Daus_M_001</strain>
        <tissue evidence="1">Leg muscle</tissue>
    </source>
</reference>
<accession>A0ABQ9HV07</accession>
<evidence type="ECO:0000313" key="2">
    <source>
        <dbReference type="Proteomes" id="UP001159363"/>
    </source>
</evidence>
<evidence type="ECO:0000313" key="1">
    <source>
        <dbReference type="EMBL" id="KAJ8888224.1"/>
    </source>
</evidence>
<gene>
    <name evidence="1" type="ORF">PR048_007711</name>
</gene>
<name>A0ABQ9HV07_9NEOP</name>
<comment type="caution">
    <text evidence="1">The sequence shown here is derived from an EMBL/GenBank/DDBJ whole genome shotgun (WGS) entry which is preliminary data.</text>
</comment>
<organism evidence="1 2">
    <name type="scientific">Dryococelus australis</name>
    <dbReference type="NCBI Taxonomy" id="614101"/>
    <lineage>
        <taxon>Eukaryota</taxon>
        <taxon>Metazoa</taxon>
        <taxon>Ecdysozoa</taxon>
        <taxon>Arthropoda</taxon>
        <taxon>Hexapoda</taxon>
        <taxon>Insecta</taxon>
        <taxon>Pterygota</taxon>
        <taxon>Neoptera</taxon>
        <taxon>Polyneoptera</taxon>
        <taxon>Phasmatodea</taxon>
        <taxon>Verophasmatodea</taxon>
        <taxon>Anareolatae</taxon>
        <taxon>Phasmatidae</taxon>
        <taxon>Eurycanthinae</taxon>
        <taxon>Dryococelus</taxon>
    </lineage>
</organism>
<keyword evidence="2" id="KW-1185">Reference proteome</keyword>
<sequence>MEEMAKLLENIEKWDKPVTIKVTNGNEMFARKRGRMRLYAALIAPGLSHNLFSVKRINNEGRTLVFEKDVATITDKESFSMKCERHENLF</sequence>
<proteinExistence type="predicted"/>